<name>A0A1F5QBT2_9BACT</name>
<organism evidence="2 3">
    <name type="scientific">Candidatus Doudnabacteria bacterium RIFCSPLOWO2_02_FULL_48_13</name>
    <dbReference type="NCBI Taxonomy" id="1817845"/>
    <lineage>
        <taxon>Bacteria</taxon>
        <taxon>Candidatus Doudnaibacteriota</taxon>
    </lineage>
</organism>
<keyword evidence="1" id="KW-0472">Membrane</keyword>
<dbReference type="Pfam" id="PF16316">
    <property type="entry name" value="DUF4956"/>
    <property type="match status" value="1"/>
</dbReference>
<proteinExistence type="predicted"/>
<gene>
    <name evidence="2" type="ORF">A3J05_00480</name>
</gene>
<accession>A0A1F5QBT2</accession>
<protein>
    <recommendedName>
        <fullName evidence="4">DUF4956 domain-containing protein</fullName>
    </recommendedName>
</protein>
<dbReference type="Proteomes" id="UP000177235">
    <property type="component" value="Unassembled WGS sequence"/>
</dbReference>
<feature type="transmembrane region" description="Helical" evidence="1">
    <location>
        <begin position="12"/>
        <end position="33"/>
    </location>
</feature>
<feature type="transmembrane region" description="Helical" evidence="1">
    <location>
        <begin position="53"/>
        <end position="77"/>
    </location>
</feature>
<dbReference type="EMBL" id="MFFF01000018">
    <property type="protein sequence ID" value="OGE99654.1"/>
    <property type="molecule type" value="Genomic_DNA"/>
</dbReference>
<feature type="transmembrane region" description="Helical" evidence="1">
    <location>
        <begin position="89"/>
        <end position="105"/>
    </location>
</feature>
<reference evidence="2 3" key="1">
    <citation type="journal article" date="2016" name="Nat. Commun.">
        <title>Thousands of microbial genomes shed light on interconnected biogeochemical processes in an aquifer system.</title>
        <authorList>
            <person name="Anantharaman K."/>
            <person name="Brown C.T."/>
            <person name="Hug L.A."/>
            <person name="Sharon I."/>
            <person name="Castelle C.J."/>
            <person name="Probst A.J."/>
            <person name="Thomas B.C."/>
            <person name="Singh A."/>
            <person name="Wilkins M.J."/>
            <person name="Karaoz U."/>
            <person name="Brodie E.L."/>
            <person name="Williams K.H."/>
            <person name="Hubbard S.S."/>
            <person name="Banfield J.F."/>
        </authorList>
    </citation>
    <scope>NUCLEOTIDE SEQUENCE [LARGE SCALE GENOMIC DNA]</scope>
</reference>
<evidence type="ECO:0000313" key="2">
    <source>
        <dbReference type="EMBL" id="OGE99654.1"/>
    </source>
</evidence>
<evidence type="ECO:0000256" key="1">
    <source>
        <dbReference type="SAM" id="Phobius"/>
    </source>
</evidence>
<dbReference type="InterPro" id="IPR032531">
    <property type="entry name" value="DUF4956"/>
</dbReference>
<sequence>MPTQLAAINYSIENILLNIACAFILSFLAALVYRATHRGLSYSQSFTISLTMIGFLIAAMVMVIGGSLSLAFAGLGAMSLIRFRTAIKDVRDVVFVLLVVVIGFASGTGNYMLAAITAGAAMLVSFALYKTNFGSIRKYDYVLSFSAESARFSGEQLREIFKEFLKYDNLLNMVARDNGRVLDHSFNIKFINPSEIEKFAKRLAELSGVSEIDIISAKNDIEY</sequence>
<keyword evidence="1" id="KW-1133">Transmembrane helix</keyword>
<comment type="caution">
    <text evidence="2">The sequence shown here is derived from an EMBL/GenBank/DDBJ whole genome shotgun (WGS) entry which is preliminary data.</text>
</comment>
<dbReference type="AlphaFoldDB" id="A0A1F5QBT2"/>
<evidence type="ECO:0000313" key="3">
    <source>
        <dbReference type="Proteomes" id="UP000177235"/>
    </source>
</evidence>
<keyword evidence="1" id="KW-0812">Transmembrane</keyword>
<evidence type="ECO:0008006" key="4">
    <source>
        <dbReference type="Google" id="ProtNLM"/>
    </source>
</evidence>